<dbReference type="Proteomes" id="UP000446657">
    <property type="component" value="Unassembled WGS sequence"/>
</dbReference>
<evidence type="ECO:0000313" key="2">
    <source>
        <dbReference type="Proteomes" id="UP000446657"/>
    </source>
</evidence>
<dbReference type="InterPro" id="IPR011664">
    <property type="entry name" value="Abi_system_AbiD/AbiF-like"/>
</dbReference>
<evidence type="ECO:0000313" key="1">
    <source>
        <dbReference type="EMBL" id="MTR83379.1"/>
    </source>
</evidence>
<dbReference type="AlphaFoldDB" id="A0A844KSC6"/>
<organism evidence="1 2">
    <name type="scientific">Roseburia faecis</name>
    <dbReference type="NCBI Taxonomy" id="301302"/>
    <lineage>
        <taxon>Bacteria</taxon>
        <taxon>Bacillati</taxon>
        <taxon>Bacillota</taxon>
        <taxon>Clostridia</taxon>
        <taxon>Lachnospirales</taxon>
        <taxon>Lachnospiraceae</taxon>
        <taxon>Roseburia</taxon>
    </lineage>
</organism>
<dbReference type="Pfam" id="PF07751">
    <property type="entry name" value="Abi_2"/>
    <property type="match status" value="1"/>
</dbReference>
<protein>
    <submittedName>
        <fullName evidence="1">Abi family protein</fullName>
    </submittedName>
</protein>
<dbReference type="EMBL" id="WNAL01000089">
    <property type="protein sequence ID" value="MTR83379.1"/>
    <property type="molecule type" value="Genomic_DNA"/>
</dbReference>
<proteinExistence type="predicted"/>
<comment type="caution">
    <text evidence="1">The sequence shown here is derived from an EMBL/GenBank/DDBJ whole genome shotgun (WGS) entry which is preliminary data.</text>
</comment>
<reference evidence="1 2" key="1">
    <citation type="journal article" date="2019" name="Nat. Med.">
        <title>A library of human gut bacterial isolates paired with longitudinal multiomics data enables mechanistic microbiome research.</title>
        <authorList>
            <person name="Poyet M."/>
            <person name="Groussin M."/>
            <person name="Gibbons S.M."/>
            <person name="Avila-Pacheco J."/>
            <person name="Jiang X."/>
            <person name="Kearney S.M."/>
            <person name="Perrotta A.R."/>
            <person name="Berdy B."/>
            <person name="Zhao S."/>
            <person name="Lieberman T.D."/>
            <person name="Swanson P.K."/>
            <person name="Smith M."/>
            <person name="Roesemann S."/>
            <person name="Alexander J.E."/>
            <person name="Rich S.A."/>
            <person name="Livny J."/>
            <person name="Vlamakis H."/>
            <person name="Clish C."/>
            <person name="Bullock K."/>
            <person name="Deik A."/>
            <person name="Scott J."/>
            <person name="Pierce K.A."/>
            <person name="Xavier R.J."/>
            <person name="Alm E.J."/>
        </authorList>
    </citation>
    <scope>NUCLEOTIDE SEQUENCE [LARGE SCALE GENOMIC DNA]</scope>
    <source>
        <strain evidence="1 2">BIOML-A1</strain>
    </source>
</reference>
<gene>
    <name evidence="1" type="ORF">GMD30_17365</name>
</gene>
<name>A0A844KSC6_9FIRM</name>
<sequence length="330" mass="38940">MVYPFFFFYLSGGVKLANDKPFTVEEQIDTMKKYVTFTKRARMRDFLQYSGYFRASRYGKYLLSYTNVFAMKPSQDVLFALYQFDFELRKVMYEACAKAEIQIKSAIANAVSLKTGDAVFYLEQQNYTPTRSERNKFYRKKNVKFFNSFFSDIQDKEEMLRKDVLKYPELKEYRNGGKRAAMNIPSWAAFSYFEFGTIENIYMYLRSDLRKEVLLYSYSRGKYGKRITMQMDTWLNGVRTLRNICAHHSRLVGMQEAIVLPDAEDDADILLNGEDFFSRLYALKKVMNPKDSEAMKIKLKKIIARAKIDVYQLGVLPADWEEKFDRIKDL</sequence>
<accession>A0A844KSC6</accession>